<organism evidence="1 2">
    <name type="scientific">Candidatus Magnetobacterium bavaricum</name>
    <dbReference type="NCBI Taxonomy" id="29290"/>
    <lineage>
        <taxon>Bacteria</taxon>
        <taxon>Pseudomonadati</taxon>
        <taxon>Nitrospirota</taxon>
        <taxon>Thermodesulfovibrionia</taxon>
        <taxon>Thermodesulfovibrionales</taxon>
        <taxon>Candidatus Magnetobacteriaceae</taxon>
        <taxon>Candidatus Magnetobacterium</taxon>
    </lineage>
</organism>
<evidence type="ECO:0000313" key="2">
    <source>
        <dbReference type="Proteomes" id="UP000033423"/>
    </source>
</evidence>
<sequence length="49" mass="5818">PGQYRHFKIYDPKERIISVAPFKDRVVHHAIVNIIHLFKLSFFILRSLG</sequence>
<keyword evidence="2" id="KW-1185">Reference proteome</keyword>
<dbReference type="AlphaFoldDB" id="A0A0F3GN10"/>
<dbReference type="Proteomes" id="UP000033423">
    <property type="component" value="Unassembled WGS sequence"/>
</dbReference>
<feature type="non-terminal residue" evidence="1">
    <location>
        <position position="1"/>
    </location>
</feature>
<proteinExistence type="predicted"/>
<dbReference type="EMBL" id="LACI01001944">
    <property type="protein sequence ID" value="KJU83344.1"/>
    <property type="molecule type" value="Genomic_DNA"/>
</dbReference>
<protein>
    <submittedName>
        <fullName evidence="1">Uncharacterized protein</fullName>
    </submittedName>
</protein>
<gene>
    <name evidence="1" type="ORF">MBAV_004463</name>
</gene>
<accession>A0A0F3GN10</accession>
<evidence type="ECO:0000313" key="1">
    <source>
        <dbReference type="EMBL" id="KJU83344.1"/>
    </source>
</evidence>
<comment type="caution">
    <text evidence="1">The sequence shown here is derived from an EMBL/GenBank/DDBJ whole genome shotgun (WGS) entry which is preliminary data.</text>
</comment>
<name>A0A0F3GN10_9BACT</name>
<reference evidence="1 2" key="1">
    <citation type="submission" date="2015-02" db="EMBL/GenBank/DDBJ databases">
        <title>Single-cell genomics of uncultivated deep-branching MTB reveals a conserved set of magnetosome genes.</title>
        <authorList>
            <person name="Kolinko S."/>
            <person name="Richter M."/>
            <person name="Glockner F.O."/>
            <person name="Brachmann A."/>
            <person name="Schuler D."/>
        </authorList>
    </citation>
    <scope>NUCLEOTIDE SEQUENCE [LARGE SCALE GENOMIC DNA]</scope>
    <source>
        <strain evidence="1">TM-1</strain>
    </source>
</reference>